<organism evidence="3 4">
    <name type="scientific">Stephania cephalantha</name>
    <dbReference type="NCBI Taxonomy" id="152367"/>
    <lineage>
        <taxon>Eukaryota</taxon>
        <taxon>Viridiplantae</taxon>
        <taxon>Streptophyta</taxon>
        <taxon>Embryophyta</taxon>
        <taxon>Tracheophyta</taxon>
        <taxon>Spermatophyta</taxon>
        <taxon>Magnoliopsida</taxon>
        <taxon>Ranunculales</taxon>
        <taxon>Menispermaceae</taxon>
        <taxon>Menispermoideae</taxon>
        <taxon>Cissampelideae</taxon>
        <taxon>Stephania</taxon>
    </lineage>
</organism>
<evidence type="ECO:0000256" key="1">
    <source>
        <dbReference type="SAM" id="Phobius"/>
    </source>
</evidence>
<keyword evidence="4" id="KW-1185">Reference proteome</keyword>
<dbReference type="GO" id="GO:0006629">
    <property type="term" value="P:lipid metabolic process"/>
    <property type="evidence" value="ECO:0007669"/>
    <property type="project" value="InterPro"/>
</dbReference>
<feature type="domain" description="Fungal lipase-type" evidence="2">
    <location>
        <begin position="207"/>
        <end position="366"/>
    </location>
</feature>
<dbReference type="InterPro" id="IPR044819">
    <property type="entry name" value="OBL-like"/>
</dbReference>
<dbReference type="PANTHER" id="PTHR46086">
    <property type="entry name" value="ALPHA/BETA-HYDROLASES SUPERFAMILY PROTEIN"/>
    <property type="match status" value="1"/>
</dbReference>
<keyword evidence="1" id="KW-0812">Transmembrane</keyword>
<comment type="caution">
    <text evidence="3">The sequence shown here is derived from an EMBL/GenBank/DDBJ whole genome shotgun (WGS) entry which is preliminary data.</text>
</comment>
<dbReference type="GO" id="GO:0004806">
    <property type="term" value="F:triacylglycerol lipase activity"/>
    <property type="evidence" value="ECO:0007669"/>
    <property type="project" value="InterPro"/>
</dbReference>
<dbReference type="InterPro" id="IPR029058">
    <property type="entry name" value="AB_hydrolase_fold"/>
</dbReference>
<dbReference type="InterPro" id="IPR002921">
    <property type="entry name" value="Fungal_lipase-type"/>
</dbReference>
<evidence type="ECO:0000259" key="2">
    <source>
        <dbReference type="Pfam" id="PF01764"/>
    </source>
</evidence>
<dbReference type="SUPFAM" id="SSF53474">
    <property type="entry name" value="alpha/beta-Hydrolases"/>
    <property type="match status" value="1"/>
</dbReference>
<reference evidence="3 4" key="1">
    <citation type="submission" date="2024-01" db="EMBL/GenBank/DDBJ databases">
        <title>Genome assemblies of Stephania.</title>
        <authorList>
            <person name="Yang L."/>
        </authorList>
    </citation>
    <scope>NUCLEOTIDE SEQUENCE [LARGE SCALE GENOMIC DNA]</scope>
    <source>
        <strain evidence="3">JXDWG</strain>
        <tissue evidence="3">Leaf</tissue>
    </source>
</reference>
<gene>
    <name evidence="3" type="ORF">Scep_020284</name>
</gene>
<dbReference type="Pfam" id="PF01764">
    <property type="entry name" value="Lipase_3"/>
    <property type="match status" value="1"/>
</dbReference>
<dbReference type="PANTHER" id="PTHR46086:SF4">
    <property type="entry name" value="ALPHA_BETA-HYDROLASES SUPERFAMILY PROTEIN"/>
    <property type="match status" value="1"/>
</dbReference>
<keyword evidence="1" id="KW-0472">Membrane</keyword>
<dbReference type="Gene3D" id="3.40.50.1820">
    <property type="entry name" value="alpha/beta hydrolase"/>
    <property type="match status" value="1"/>
</dbReference>
<name>A0AAP0NP49_9MAGN</name>
<feature type="transmembrane region" description="Helical" evidence="1">
    <location>
        <begin position="287"/>
        <end position="308"/>
    </location>
</feature>
<protein>
    <recommendedName>
        <fullName evidence="2">Fungal lipase-type domain-containing protein</fullName>
    </recommendedName>
</protein>
<keyword evidence="1" id="KW-1133">Transmembrane helix</keyword>
<dbReference type="Proteomes" id="UP001419268">
    <property type="component" value="Unassembled WGS sequence"/>
</dbReference>
<evidence type="ECO:0000313" key="4">
    <source>
        <dbReference type="Proteomes" id="UP001419268"/>
    </source>
</evidence>
<dbReference type="EMBL" id="JBBNAG010000008">
    <property type="protein sequence ID" value="KAK9112765.1"/>
    <property type="molecule type" value="Genomic_DNA"/>
</dbReference>
<dbReference type="AlphaFoldDB" id="A0AAP0NP49"/>
<evidence type="ECO:0000313" key="3">
    <source>
        <dbReference type="EMBL" id="KAK9112765.1"/>
    </source>
</evidence>
<accession>A0AAP0NP49</accession>
<dbReference type="CDD" id="cd00519">
    <property type="entry name" value="Lipase_3"/>
    <property type="match status" value="1"/>
</dbReference>
<proteinExistence type="predicted"/>
<sequence>MASNDQDTTNCDNYLLLRPDDGGIFDLFRLLFMPNVDKSKFVECPRKVEATDLERRWLIFVSILLQKVLLHLRKPMAWTGSVLEIWLNLLSSNGNFARLLLNLLQGKVVVPDNASATFASIVGCLDKRVALDNNLINNYGYQRCLELSVMATKLSYENKAFVETTVRDQWKMDFLGFYNFWNNYQELFSTQAFMFQDKQIEPELIMVAFRGTHPFDADQWRTDIDISWYELPGVGKVHGGFMKALGLQRSQGWPKEIGESAMKHQLAYYTIREKLKELLKQNENAKFVITGHSLGGALAILFPLILILHGEDWMLRKLQGVYTFGQPRVGDEKLGKFMKEKLINVYGARYVRFVYCNDMVPRLPYDDSMFLFKHFGTCIYYNSCYEGKMVAEEPNKNYFSATRALPKILNAAWELVRGFLLPRIKGREYAENWFLKLFRTCGLVVPGLPAHMPPDYINSIRLGTKMEDPIEKDSKLD</sequence>